<keyword evidence="5" id="KW-0472">Membrane</keyword>
<keyword evidence="5" id="KW-1133">Transmembrane helix</keyword>
<dbReference type="OrthoDB" id="3176171at2759"/>
<evidence type="ECO:0000313" key="7">
    <source>
        <dbReference type="EMBL" id="MPC18355.1"/>
    </source>
</evidence>
<reference evidence="7 8" key="1">
    <citation type="submission" date="2019-05" db="EMBL/GenBank/DDBJ databases">
        <title>Another draft genome of Portunus trituberculatus and its Hox gene families provides insights of decapod evolution.</title>
        <authorList>
            <person name="Jeong J.-H."/>
            <person name="Song I."/>
            <person name="Kim S."/>
            <person name="Choi T."/>
            <person name="Kim D."/>
            <person name="Ryu S."/>
            <person name="Kim W."/>
        </authorList>
    </citation>
    <scope>NUCLEOTIDE SEQUENCE [LARGE SCALE GENOMIC DNA]</scope>
    <source>
        <tissue evidence="7">Muscle</tissue>
    </source>
</reference>
<feature type="region of interest" description="Disordered" evidence="4">
    <location>
        <begin position="88"/>
        <end position="111"/>
    </location>
</feature>
<protein>
    <recommendedName>
        <fullName evidence="6">KIF21A/B second helical domain-containing protein</fullName>
    </recommendedName>
</protein>
<organism evidence="7 8">
    <name type="scientific">Portunus trituberculatus</name>
    <name type="common">Swimming crab</name>
    <name type="synonym">Neptunus trituberculatus</name>
    <dbReference type="NCBI Taxonomy" id="210409"/>
    <lineage>
        <taxon>Eukaryota</taxon>
        <taxon>Metazoa</taxon>
        <taxon>Ecdysozoa</taxon>
        <taxon>Arthropoda</taxon>
        <taxon>Crustacea</taxon>
        <taxon>Multicrustacea</taxon>
        <taxon>Malacostraca</taxon>
        <taxon>Eumalacostraca</taxon>
        <taxon>Eucarida</taxon>
        <taxon>Decapoda</taxon>
        <taxon>Pleocyemata</taxon>
        <taxon>Brachyura</taxon>
        <taxon>Eubrachyura</taxon>
        <taxon>Portunoidea</taxon>
        <taxon>Portunidae</taxon>
        <taxon>Portuninae</taxon>
        <taxon>Portunus</taxon>
    </lineage>
</organism>
<keyword evidence="5" id="KW-0812">Transmembrane</keyword>
<dbReference type="AlphaFoldDB" id="A0A5B7DB53"/>
<accession>A0A5B7DB53</accession>
<keyword evidence="3" id="KW-0175">Coiled coil</keyword>
<evidence type="ECO:0000256" key="1">
    <source>
        <dbReference type="ARBA" id="ARBA00022490"/>
    </source>
</evidence>
<dbReference type="Proteomes" id="UP000324222">
    <property type="component" value="Unassembled WGS sequence"/>
</dbReference>
<comment type="caution">
    <text evidence="7">The sequence shown here is derived from an EMBL/GenBank/DDBJ whole genome shotgun (WGS) entry which is preliminary data.</text>
</comment>
<feature type="domain" description="KIF21A/B second helical" evidence="6">
    <location>
        <begin position="39"/>
        <end position="75"/>
    </location>
</feature>
<dbReference type="Pfam" id="PF23203">
    <property type="entry name" value="KIF21A"/>
    <property type="match status" value="1"/>
</dbReference>
<sequence length="211" mass="23296">MVVVGMVVVVSGCVGLKSECVVVMVVVVVGIAGGASAATFSPKVAKQKWQTLEQNINKVAYNKQTVSSMERDMERQSSGTFHQAEPTVTSQLNQHHSDINHHHPADLTPPNKSKYYNLDNITTKVLGIHKSPQCTVQHHLPLEPSHTHQSKFLCHPSKTKHCIHDTIILGREEVVVVVTSMLEYNRLLKVCPHYRACSTGQTVIPDPVPIQ</sequence>
<keyword evidence="2" id="KW-0493">Microtubule</keyword>
<proteinExistence type="predicted"/>
<feature type="transmembrane region" description="Helical" evidence="5">
    <location>
        <begin position="20"/>
        <end position="40"/>
    </location>
</feature>
<keyword evidence="1" id="KW-0963">Cytoplasm</keyword>
<dbReference type="EMBL" id="VSRR010000672">
    <property type="protein sequence ID" value="MPC18355.1"/>
    <property type="molecule type" value="Genomic_DNA"/>
</dbReference>
<evidence type="ECO:0000256" key="5">
    <source>
        <dbReference type="SAM" id="Phobius"/>
    </source>
</evidence>
<evidence type="ECO:0000256" key="2">
    <source>
        <dbReference type="ARBA" id="ARBA00022701"/>
    </source>
</evidence>
<gene>
    <name evidence="7" type="ORF">E2C01_011234</name>
</gene>
<evidence type="ECO:0000313" key="8">
    <source>
        <dbReference type="Proteomes" id="UP000324222"/>
    </source>
</evidence>
<evidence type="ECO:0000256" key="4">
    <source>
        <dbReference type="SAM" id="MobiDB-lite"/>
    </source>
</evidence>
<evidence type="ECO:0000256" key="3">
    <source>
        <dbReference type="ARBA" id="ARBA00023054"/>
    </source>
</evidence>
<feature type="compositionally biased region" description="Basic and acidic residues" evidence="4">
    <location>
        <begin position="95"/>
        <end position="105"/>
    </location>
</feature>
<keyword evidence="8" id="KW-1185">Reference proteome</keyword>
<dbReference type="InterPro" id="IPR056532">
    <property type="entry name" value="KIF21A/B_hel_2"/>
</dbReference>
<name>A0A5B7DB53_PORTR</name>
<dbReference type="GO" id="GO:0005874">
    <property type="term" value="C:microtubule"/>
    <property type="evidence" value="ECO:0007669"/>
    <property type="project" value="UniProtKB-KW"/>
</dbReference>
<evidence type="ECO:0000259" key="6">
    <source>
        <dbReference type="Pfam" id="PF23203"/>
    </source>
</evidence>